<feature type="domain" description="HTH tetR-type" evidence="3">
    <location>
        <begin position="39"/>
        <end position="99"/>
    </location>
</feature>
<keyword evidence="1 2" id="KW-0238">DNA-binding</keyword>
<evidence type="ECO:0000256" key="1">
    <source>
        <dbReference type="ARBA" id="ARBA00023125"/>
    </source>
</evidence>
<dbReference type="Proteomes" id="UP000294604">
    <property type="component" value="Unassembled WGS sequence"/>
</dbReference>
<evidence type="ECO:0000259" key="3">
    <source>
        <dbReference type="PROSITE" id="PS50977"/>
    </source>
</evidence>
<feature type="DNA-binding region" description="H-T-H motif" evidence="2">
    <location>
        <begin position="62"/>
        <end position="81"/>
    </location>
</feature>
<dbReference type="PANTHER" id="PTHR30055">
    <property type="entry name" value="HTH-TYPE TRANSCRIPTIONAL REGULATOR RUTR"/>
    <property type="match status" value="1"/>
</dbReference>
<evidence type="ECO:0000313" key="4">
    <source>
        <dbReference type="EMBL" id="TEA06692.1"/>
    </source>
</evidence>
<dbReference type="PROSITE" id="PS50977">
    <property type="entry name" value="HTH_TETR_2"/>
    <property type="match status" value="1"/>
</dbReference>
<dbReference type="PRINTS" id="PR00455">
    <property type="entry name" value="HTHTETR"/>
</dbReference>
<dbReference type="GO" id="GO:0003700">
    <property type="term" value="F:DNA-binding transcription factor activity"/>
    <property type="evidence" value="ECO:0007669"/>
    <property type="project" value="TreeGrafter"/>
</dbReference>
<dbReference type="PANTHER" id="PTHR30055:SF226">
    <property type="entry name" value="HTH-TYPE TRANSCRIPTIONAL REGULATOR PKSA"/>
    <property type="match status" value="1"/>
</dbReference>
<dbReference type="GO" id="GO:0000976">
    <property type="term" value="F:transcription cis-regulatory region binding"/>
    <property type="evidence" value="ECO:0007669"/>
    <property type="project" value="TreeGrafter"/>
</dbReference>
<dbReference type="InterPro" id="IPR001647">
    <property type="entry name" value="HTH_TetR"/>
</dbReference>
<organism evidence="4 5">
    <name type="scientific">Mycobacteroides salmoniphilum</name>
    <dbReference type="NCBI Taxonomy" id="404941"/>
    <lineage>
        <taxon>Bacteria</taxon>
        <taxon>Bacillati</taxon>
        <taxon>Actinomycetota</taxon>
        <taxon>Actinomycetes</taxon>
        <taxon>Mycobacteriales</taxon>
        <taxon>Mycobacteriaceae</taxon>
        <taxon>Mycobacteroides</taxon>
    </lineage>
</organism>
<gene>
    <name evidence="4" type="ORF">CCUG60884_01830</name>
</gene>
<dbReference type="InterPro" id="IPR050109">
    <property type="entry name" value="HTH-type_TetR-like_transc_reg"/>
</dbReference>
<comment type="caution">
    <text evidence="4">The sequence shown here is derived from an EMBL/GenBank/DDBJ whole genome shotgun (WGS) entry which is preliminary data.</text>
</comment>
<dbReference type="Pfam" id="PF00440">
    <property type="entry name" value="TetR_N"/>
    <property type="match status" value="1"/>
</dbReference>
<dbReference type="EMBL" id="PECL01000007">
    <property type="protein sequence ID" value="TEA06692.1"/>
    <property type="molecule type" value="Genomic_DNA"/>
</dbReference>
<dbReference type="AlphaFoldDB" id="A0A4R8SWF5"/>
<accession>A0A4R8SWF5</accession>
<dbReference type="InterPro" id="IPR009057">
    <property type="entry name" value="Homeodomain-like_sf"/>
</dbReference>
<dbReference type="Gene3D" id="1.10.357.10">
    <property type="entry name" value="Tetracycline Repressor, domain 2"/>
    <property type="match status" value="1"/>
</dbReference>
<reference evidence="4 5" key="1">
    <citation type="journal article" date="2019" name="Sci. Rep.">
        <title>Extended insight into the Mycobacterium chelonae-abscessus complex through whole genome sequencing of Mycobacterium salmoniphilum outbreak and Mycobacterium salmoniphilum-like strains.</title>
        <authorList>
            <person name="Behra P.R.K."/>
            <person name="Das S."/>
            <person name="Pettersson B.M.F."/>
            <person name="Shirreff L."/>
            <person name="DuCote T."/>
            <person name="Jacobsson K.G."/>
            <person name="Ennis D.G."/>
            <person name="Kirsebom L.A."/>
        </authorList>
    </citation>
    <scope>NUCLEOTIDE SEQUENCE [LARGE SCALE GENOMIC DNA]</scope>
    <source>
        <strain evidence="4 5">CCUG 60884</strain>
    </source>
</reference>
<sequence length="226" mass="24521">MEQLRAPQNDSTDPRSRTLSLLDRFDHEIVALLLAEVDDPVDARVLDAAAELIGRDGEQGVTMHAIAAHSAVSRATVFRRFGTKNVVVNRVILRELRKFVLGTLAAIDESTGPAAAIAELLTHAIRFSRVNPAFRRLVADDPQRLVNFSRSSDLGAMDLARALVASVLLSTASGSTLPIDAIHLADIVCHIAIAYALVPDSSMDMEDTAQFQQMFLQLLGPALDTR</sequence>
<evidence type="ECO:0000313" key="5">
    <source>
        <dbReference type="Proteomes" id="UP000294604"/>
    </source>
</evidence>
<name>A0A4R8SWF5_9MYCO</name>
<evidence type="ECO:0000256" key="2">
    <source>
        <dbReference type="PROSITE-ProRule" id="PRU00335"/>
    </source>
</evidence>
<proteinExistence type="predicted"/>
<protein>
    <submittedName>
        <fullName evidence="4">Bacterial regulatory protein, tetR family</fullName>
    </submittedName>
</protein>
<dbReference type="SUPFAM" id="SSF46689">
    <property type="entry name" value="Homeodomain-like"/>
    <property type="match status" value="1"/>
</dbReference>